<evidence type="ECO:0000256" key="3">
    <source>
        <dbReference type="ARBA" id="ARBA00022989"/>
    </source>
</evidence>
<dbReference type="GO" id="GO:0016020">
    <property type="term" value="C:membrane"/>
    <property type="evidence" value="ECO:0007669"/>
    <property type="project" value="UniProtKB-SubCell"/>
</dbReference>
<keyword evidence="3 5" id="KW-1133">Transmembrane helix</keyword>
<evidence type="ECO:0000256" key="2">
    <source>
        <dbReference type="ARBA" id="ARBA00022692"/>
    </source>
</evidence>
<dbReference type="GO" id="GO:0005635">
    <property type="term" value="C:nuclear envelope"/>
    <property type="evidence" value="ECO:0007669"/>
    <property type="project" value="TreeGrafter"/>
</dbReference>
<evidence type="ECO:0000256" key="4">
    <source>
        <dbReference type="ARBA" id="ARBA00023136"/>
    </source>
</evidence>
<dbReference type="PANTHER" id="PTHR10250:SF26">
    <property type="entry name" value="GLUTATHIONE S-TRANSFERASE 3, MITOCHONDRIAL"/>
    <property type="match status" value="1"/>
</dbReference>
<accession>D8PS96</accession>
<dbReference type="GeneID" id="9594676"/>
<evidence type="ECO:0000313" key="6">
    <source>
        <dbReference type="EMBL" id="EFJ03902.1"/>
    </source>
</evidence>
<dbReference type="InterPro" id="IPR023352">
    <property type="entry name" value="MAPEG-like_dom_sf"/>
</dbReference>
<dbReference type="GO" id="GO:0005783">
    <property type="term" value="C:endoplasmic reticulum"/>
    <property type="evidence" value="ECO:0007669"/>
    <property type="project" value="TreeGrafter"/>
</dbReference>
<dbReference type="InParanoid" id="D8PS96"/>
<evidence type="ECO:0000256" key="1">
    <source>
        <dbReference type="ARBA" id="ARBA00004141"/>
    </source>
</evidence>
<protein>
    <recommendedName>
        <fullName evidence="8">Membrane-associated proteins in eicosanoid and glutathione metabolism</fullName>
    </recommendedName>
</protein>
<dbReference type="PANTHER" id="PTHR10250">
    <property type="entry name" value="MICROSOMAL GLUTATHIONE S-TRANSFERASE"/>
    <property type="match status" value="1"/>
</dbReference>
<dbReference type="GO" id="GO:0004602">
    <property type="term" value="F:glutathione peroxidase activity"/>
    <property type="evidence" value="ECO:0007669"/>
    <property type="project" value="TreeGrafter"/>
</dbReference>
<dbReference type="InterPro" id="IPR001129">
    <property type="entry name" value="Membr-assoc_MAPEG"/>
</dbReference>
<dbReference type="OMA" id="ACQHLGW"/>
<dbReference type="Pfam" id="PF01124">
    <property type="entry name" value="MAPEG"/>
    <property type="match status" value="1"/>
</dbReference>
<dbReference type="InterPro" id="IPR050997">
    <property type="entry name" value="MAPEG"/>
</dbReference>
<dbReference type="KEGG" id="scm:SCHCO_02610416"/>
<organism evidence="7">
    <name type="scientific">Schizophyllum commune (strain H4-8 / FGSC 9210)</name>
    <name type="common">Split gill fungus</name>
    <dbReference type="NCBI Taxonomy" id="578458"/>
    <lineage>
        <taxon>Eukaryota</taxon>
        <taxon>Fungi</taxon>
        <taxon>Dikarya</taxon>
        <taxon>Basidiomycota</taxon>
        <taxon>Agaricomycotina</taxon>
        <taxon>Agaricomycetes</taxon>
        <taxon>Agaricomycetidae</taxon>
        <taxon>Agaricales</taxon>
        <taxon>Schizophyllaceae</taxon>
        <taxon>Schizophyllum</taxon>
    </lineage>
</organism>
<dbReference type="OrthoDB" id="410651at2759"/>
<dbReference type="AlphaFoldDB" id="D8PS96"/>
<dbReference type="HOGENOM" id="CLU_110291_1_2_1"/>
<keyword evidence="7" id="KW-1185">Reference proteome</keyword>
<feature type="transmembrane region" description="Helical" evidence="5">
    <location>
        <begin position="126"/>
        <end position="148"/>
    </location>
</feature>
<proteinExistence type="predicted"/>
<comment type="subcellular location">
    <subcellularLocation>
        <location evidence="1">Membrane</location>
        <topology evidence="1">Multi-pass membrane protein</topology>
    </subcellularLocation>
</comment>
<dbReference type="STRING" id="578458.D8PS96"/>
<feature type="transmembrane region" description="Helical" evidence="5">
    <location>
        <begin position="12"/>
        <end position="32"/>
    </location>
</feature>
<reference evidence="6 7" key="1">
    <citation type="journal article" date="2010" name="Nat. Biotechnol.">
        <title>Genome sequence of the model mushroom Schizophyllum commune.</title>
        <authorList>
            <person name="Ohm R.A."/>
            <person name="de Jong J.F."/>
            <person name="Lugones L.G."/>
            <person name="Aerts A."/>
            <person name="Kothe E."/>
            <person name="Stajich J.E."/>
            <person name="de Vries R.P."/>
            <person name="Record E."/>
            <person name="Levasseur A."/>
            <person name="Baker S.E."/>
            <person name="Bartholomew K.A."/>
            <person name="Coutinho P.M."/>
            <person name="Erdmann S."/>
            <person name="Fowler T.J."/>
            <person name="Gathman A.C."/>
            <person name="Lombard V."/>
            <person name="Henrissat B."/>
            <person name="Knabe N."/>
            <person name="Kuees U."/>
            <person name="Lilly W.W."/>
            <person name="Lindquist E."/>
            <person name="Lucas S."/>
            <person name="Magnuson J.K."/>
            <person name="Piumi F."/>
            <person name="Raudaskoski M."/>
            <person name="Salamov A."/>
            <person name="Schmutz J."/>
            <person name="Schwarze F.W.M.R."/>
            <person name="vanKuyk P.A."/>
            <person name="Horton J.S."/>
            <person name="Grigoriev I.V."/>
            <person name="Woesten H.A.B."/>
        </authorList>
    </citation>
    <scope>NUCLEOTIDE SEQUENCE [LARGE SCALE GENOMIC DNA]</scope>
    <source>
        <strain evidence="7">H4-8 / FGSC 9210</strain>
    </source>
</reference>
<gene>
    <name evidence="6" type="ORF">SCHCODRAFT_64868</name>
</gene>
<name>D8PS96_SCHCM</name>
<evidence type="ECO:0000256" key="5">
    <source>
        <dbReference type="SAM" id="Phobius"/>
    </source>
</evidence>
<dbReference type="Gene3D" id="1.20.120.550">
    <property type="entry name" value="Membrane associated eicosanoid/glutathione metabolism-like domain"/>
    <property type="match status" value="1"/>
</dbReference>
<evidence type="ECO:0008006" key="8">
    <source>
        <dbReference type="Google" id="ProtNLM"/>
    </source>
</evidence>
<dbReference type="GO" id="GO:0004364">
    <property type="term" value="F:glutathione transferase activity"/>
    <property type="evidence" value="ECO:0007669"/>
    <property type="project" value="TreeGrafter"/>
</dbReference>
<dbReference type="Proteomes" id="UP000007431">
    <property type="component" value="Unassembled WGS sequence"/>
</dbReference>
<keyword evidence="2 5" id="KW-0812">Transmembrane</keyword>
<dbReference type="VEuPathDB" id="FungiDB:SCHCODRAFT_02610416"/>
<sequence>MPFTLVLPDGFQYLGAAFASTIWLQVWQALLVGRARKAAGIQYPRLYAEKAEEEASFLAKKFNCTQRAHQNTLEQMPLICTATALSALKYPTFAAGALGLWTVGRVLYTLGYITGDPSKRQARGGWIGSLCFLALASTGTYVAGALALGH</sequence>
<dbReference type="SUPFAM" id="SSF161084">
    <property type="entry name" value="MAPEG domain-like"/>
    <property type="match status" value="1"/>
</dbReference>
<evidence type="ECO:0000313" key="7">
    <source>
        <dbReference type="Proteomes" id="UP000007431"/>
    </source>
</evidence>
<dbReference type="EMBL" id="GL377302">
    <property type="protein sequence ID" value="EFJ03902.1"/>
    <property type="molecule type" value="Genomic_DNA"/>
</dbReference>
<keyword evidence="4 5" id="KW-0472">Membrane</keyword>
<dbReference type="eggNOG" id="ENOG502S4E5">
    <property type="taxonomic scope" value="Eukaryota"/>
</dbReference>